<comment type="caution">
    <text evidence="2">The sequence shown here is derived from an EMBL/GenBank/DDBJ whole genome shotgun (WGS) entry which is preliminary data.</text>
</comment>
<accession>A0A9E2KDD1</accession>
<name>A0A9E2KDD1_9FIRM</name>
<evidence type="ECO:0000313" key="2">
    <source>
        <dbReference type="EMBL" id="MBU3805090.1"/>
    </source>
</evidence>
<gene>
    <name evidence="2" type="ORF">H9872_10090</name>
</gene>
<dbReference type="EMBL" id="JAHLFQ010000239">
    <property type="protein sequence ID" value="MBU3805090.1"/>
    <property type="molecule type" value="Genomic_DNA"/>
</dbReference>
<evidence type="ECO:0000259" key="1">
    <source>
        <dbReference type="Pfam" id="PF07561"/>
    </source>
</evidence>
<reference evidence="2" key="2">
    <citation type="submission" date="2021-04" db="EMBL/GenBank/DDBJ databases">
        <authorList>
            <person name="Gilroy R."/>
        </authorList>
    </citation>
    <scope>NUCLEOTIDE SEQUENCE</scope>
    <source>
        <strain evidence="2">B5-657</strain>
    </source>
</reference>
<organism evidence="2 3">
    <name type="scientific">Candidatus Cellulosilyticum pullistercoris</name>
    <dbReference type="NCBI Taxonomy" id="2838521"/>
    <lineage>
        <taxon>Bacteria</taxon>
        <taxon>Bacillati</taxon>
        <taxon>Bacillota</taxon>
        <taxon>Clostridia</taxon>
        <taxon>Lachnospirales</taxon>
        <taxon>Cellulosilyticaceae</taxon>
        <taxon>Cellulosilyticum</taxon>
    </lineage>
</organism>
<feature type="domain" description="DUF1540" evidence="1">
    <location>
        <begin position="7"/>
        <end position="49"/>
    </location>
</feature>
<evidence type="ECO:0000313" key="3">
    <source>
        <dbReference type="Proteomes" id="UP000824229"/>
    </source>
</evidence>
<sequence>MQKNSSIGCKVNQCQYHAGTEDYCTLQKIMVGTHESNPTQVECTDCESFKLKS</sequence>
<dbReference type="Proteomes" id="UP000824229">
    <property type="component" value="Unassembled WGS sequence"/>
</dbReference>
<dbReference type="AlphaFoldDB" id="A0A9E2KDD1"/>
<protein>
    <submittedName>
        <fullName evidence="2">DUF1540 domain-containing protein</fullName>
    </submittedName>
</protein>
<dbReference type="Pfam" id="PF07561">
    <property type="entry name" value="DUF1540"/>
    <property type="match status" value="1"/>
</dbReference>
<proteinExistence type="predicted"/>
<dbReference type="InterPro" id="IPR011437">
    <property type="entry name" value="DUF1540"/>
</dbReference>
<reference evidence="2" key="1">
    <citation type="journal article" date="2021" name="PeerJ">
        <title>Extensive microbial diversity within the chicken gut microbiome revealed by metagenomics and culture.</title>
        <authorList>
            <person name="Gilroy R."/>
            <person name="Ravi A."/>
            <person name="Getino M."/>
            <person name="Pursley I."/>
            <person name="Horton D.L."/>
            <person name="Alikhan N.F."/>
            <person name="Baker D."/>
            <person name="Gharbi K."/>
            <person name="Hall N."/>
            <person name="Watson M."/>
            <person name="Adriaenssens E.M."/>
            <person name="Foster-Nyarko E."/>
            <person name="Jarju S."/>
            <person name="Secka A."/>
            <person name="Antonio M."/>
            <person name="Oren A."/>
            <person name="Chaudhuri R.R."/>
            <person name="La Ragione R."/>
            <person name="Hildebrand F."/>
            <person name="Pallen M.J."/>
        </authorList>
    </citation>
    <scope>NUCLEOTIDE SEQUENCE</scope>
    <source>
        <strain evidence="2">B5-657</strain>
    </source>
</reference>